<evidence type="ECO:0000256" key="1">
    <source>
        <dbReference type="SAM" id="MobiDB-lite"/>
    </source>
</evidence>
<sequence length="80" mass="9779">MVHQILEDRQKNSPEKIDRIGPLHRQPTPAFRQINETERRKPTKQRVREELGKQEEEVRRWRRNEVSEKLGSRTMEPRDH</sequence>
<protein>
    <submittedName>
        <fullName evidence="2">Uncharacterized protein</fullName>
    </submittedName>
</protein>
<organism evidence="2 3">
    <name type="scientific">Vanilla planifolia</name>
    <name type="common">Vanilla</name>
    <dbReference type="NCBI Taxonomy" id="51239"/>
    <lineage>
        <taxon>Eukaryota</taxon>
        <taxon>Viridiplantae</taxon>
        <taxon>Streptophyta</taxon>
        <taxon>Embryophyta</taxon>
        <taxon>Tracheophyta</taxon>
        <taxon>Spermatophyta</taxon>
        <taxon>Magnoliopsida</taxon>
        <taxon>Liliopsida</taxon>
        <taxon>Asparagales</taxon>
        <taxon>Orchidaceae</taxon>
        <taxon>Vanilloideae</taxon>
        <taxon>Vanilleae</taxon>
        <taxon>Vanilla</taxon>
    </lineage>
</organism>
<feature type="region of interest" description="Disordered" evidence="1">
    <location>
        <begin position="1"/>
        <end position="80"/>
    </location>
</feature>
<name>A0A835V871_VANPL</name>
<gene>
    <name evidence="2" type="ORF">HPP92_009440</name>
</gene>
<dbReference type="AlphaFoldDB" id="A0A835V871"/>
<reference evidence="2 3" key="1">
    <citation type="journal article" date="2020" name="Nat. Food">
        <title>A phased Vanilla planifolia genome enables genetic improvement of flavour and production.</title>
        <authorList>
            <person name="Hasing T."/>
            <person name="Tang H."/>
            <person name="Brym M."/>
            <person name="Khazi F."/>
            <person name="Huang T."/>
            <person name="Chambers A.H."/>
        </authorList>
    </citation>
    <scope>NUCLEOTIDE SEQUENCE [LARGE SCALE GENOMIC DNA]</scope>
    <source>
        <tissue evidence="2">Leaf</tissue>
    </source>
</reference>
<dbReference type="Proteomes" id="UP000639772">
    <property type="component" value="Unassembled WGS sequence"/>
</dbReference>
<comment type="caution">
    <text evidence="2">The sequence shown here is derived from an EMBL/GenBank/DDBJ whole genome shotgun (WGS) entry which is preliminary data.</text>
</comment>
<feature type="compositionally biased region" description="Basic and acidic residues" evidence="1">
    <location>
        <begin position="35"/>
        <end position="80"/>
    </location>
</feature>
<evidence type="ECO:0000313" key="2">
    <source>
        <dbReference type="EMBL" id="KAG0487345.1"/>
    </source>
</evidence>
<accession>A0A835V871</accession>
<feature type="compositionally biased region" description="Basic and acidic residues" evidence="1">
    <location>
        <begin position="1"/>
        <end position="21"/>
    </location>
</feature>
<proteinExistence type="predicted"/>
<dbReference type="EMBL" id="JADCNM010000004">
    <property type="protein sequence ID" value="KAG0487345.1"/>
    <property type="molecule type" value="Genomic_DNA"/>
</dbReference>
<evidence type="ECO:0000313" key="3">
    <source>
        <dbReference type="Proteomes" id="UP000639772"/>
    </source>
</evidence>